<dbReference type="OrthoDB" id="1931521at2759"/>
<dbReference type="EMBL" id="CM035417">
    <property type="protein sequence ID" value="KAH7423287.1"/>
    <property type="molecule type" value="Genomic_DNA"/>
</dbReference>
<protein>
    <submittedName>
        <fullName evidence="2">Uncharacterized protein</fullName>
    </submittedName>
</protein>
<reference evidence="2" key="1">
    <citation type="submission" date="2021-08" db="EMBL/GenBank/DDBJ databases">
        <title>WGS assembly of Ceratopteris richardii.</title>
        <authorList>
            <person name="Marchant D.B."/>
            <person name="Chen G."/>
            <person name="Jenkins J."/>
            <person name="Shu S."/>
            <person name="Leebens-Mack J."/>
            <person name="Grimwood J."/>
            <person name="Schmutz J."/>
            <person name="Soltis P."/>
            <person name="Soltis D."/>
            <person name="Chen Z.-H."/>
        </authorList>
    </citation>
    <scope>NUCLEOTIDE SEQUENCE</scope>
    <source>
        <strain evidence="2">Whitten #5841</strain>
        <tissue evidence="2">Leaf</tissue>
    </source>
</reference>
<keyword evidence="1" id="KW-0812">Transmembrane</keyword>
<dbReference type="Proteomes" id="UP000825935">
    <property type="component" value="Chromosome 12"/>
</dbReference>
<evidence type="ECO:0000313" key="2">
    <source>
        <dbReference type="EMBL" id="KAH7423287.1"/>
    </source>
</evidence>
<feature type="transmembrane region" description="Helical" evidence="1">
    <location>
        <begin position="305"/>
        <end position="325"/>
    </location>
</feature>
<sequence>MADRKDGFRSAACCDDGHRESDHGTASPADCWELVGDCPGSPLPGASAGAYAWEEAMPVSCSSVFPIQNDYFVCSQSSSEYEFPPISTSTISRQREREDSSGSCDALVSVDSQIEAKEGVTCVQPGLVLPIAKAIDSKESADLIAYAPRISFNDSNSERDRAHQMIASECSDARSVEQFNMEGHHYCMHRSQMLGDENDSCNMDDATRGNEKAKDLGCGPHVPTLSRTVMDTQCGLDTGSASHGSQDDLIGVSGEPTDEVVDSLDVKGNIIRILNSCHFRTVTYTSWLWNHLIRWQVQFGYANTLWSVALAAAVMGLFVLGRSWHHLQVQNRSLRTRLRAKEKRIIQLMFQLAQMRDSLSKAHQVPVICMKPSLHT</sequence>
<keyword evidence="3" id="KW-1185">Reference proteome</keyword>
<accession>A0A8T2TIV9</accession>
<keyword evidence="1" id="KW-1133">Transmembrane helix</keyword>
<name>A0A8T2TIV9_CERRI</name>
<dbReference type="AlphaFoldDB" id="A0A8T2TIV9"/>
<dbReference type="PANTHER" id="PTHR34797:SF1">
    <property type="entry name" value="ATG8-INTERACTING PROTEIN 2"/>
    <property type="match status" value="1"/>
</dbReference>
<gene>
    <name evidence="2" type="ORF">KP509_12G047800</name>
</gene>
<organism evidence="2 3">
    <name type="scientific">Ceratopteris richardii</name>
    <name type="common">Triangle waterfern</name>
    <dbReference type="NCBI Taxonomy" id="49495"/>
    <lineage>
        <taxon>Eukaryota</taxon>
        <taxon>Viridiplantae</taxon>
        <taxon>Streptophyta</taxon>
        <taxon>Embryophyta</taxon>
        <taxon>Tracheophyta</taxon>
        <taxon>Polypodiopsida</taxon>
        <taxon>Polypodiidae</taxon>
        <taxon>Polypodiales</taxon>
        <taxon>Pteridineae</taxon>
        <taxon>Pteridaceae</taxon>
        <taxon>Parkerioideae</taxon>
        <taxon>Ceratopteris</taxon>
    </lineage>
</organism>
<proteinExistence type="predicted"/>
<keyword evidence="1" id="KW-0472">Membrane</keyword>
<evidence type="ECO:0000256" key="1">
    <source>
        <dbReference type="SAM" id="Phobius"/>
    </source>
</evidence>
<evidence type="ECO:0000313" key="3">
    <source>
        <dbReference type="Proteomes" id="UP000825935"/>
    </source>
</evidence>
<dbReference type="InterPro" id="IPR040304">
    <property type="entry name" value="ATG8-IP-1/2"/>
</dbReference>
<comment type="caution">
    <text evidence="2">The sequence shown here is derived from an EMBL/GenBank/DDBJ whole genome shotgun (WGS) entry which is preliminary data.</text>
</comment>
<dbReference type="PANTHER" id="PTHR34797">
    <property type="entry name" value="ATG8-INTERACTING PROTEIN 2"/>
    <property type="match status" value="1"/>
</dbReference>